<proteinExistence type="predicted"/>
<reference evidence="3" key="1">
    <citation type="submission" date="2021-04" db="EMBL/GenBank/DDBJ databases">
        <authorList>
            <consortium name="Molecular Ecology Group"/>
        </authorList>
    </citation>
    <scope>NUCLEOTIDE SEQUENCE</scope>
</reference>
<dbReference type="EMBL" id="CAJHNH020001671">
    <property type="protein sequence ID" value="CAG5124004.1"/>
    <property type="molecule type" value="Genomic_DNA"/>
</dbReference>
<keyword evidence="4" id="KW-1185">Reference proteome</keyword>
<protein>
    <submittedName>
        <fullName evidence="3">Uncharacterized protein</fullName>
    </submittedName>
</protein>
<feature type="region of interest" description="Disordered" evidence="1">
    <location>
        <begin position="221"/>
        <end position="247"/>
    </location>
</feature>
<evidence type="ECO:0000313" key="4">
    <source>
        <dbReference type="Proteomes" id="UP000678393"/>
    </source>
</evidence>
<name>A0A8S3Z3I1_9EUPU</name>
<feature type="transmembrane region" description="Helical" evidence="2">
    <location>
        <begin position="259"/>
        <end position="283"/>
    </location>
</feature>
<comment type="caution">
    <text evidence="3">The sequence shown here is derived from an EMBL/GenBank/DDBJ whole genome shotgun (WGS) entry which is preliminary data.</text>
</comment>
<keyword evidence="2" id="KW-0812">Transmembrane</keyword>
<dbReference type="AlphaFoldDB" id="A0A8S3Z3I1"/>
<dbReference type="OrthoDB" id="6107520at2759"/>
<keyword evidence="2" id="KW-1133">Transmembrane helix</keyword>
<feature type="non-terminal residue" evidence="3">
    <location>
        <position position="302"/>
    </location>
</feature>
<evidence type="ECO:0000256" key="2">
    <source>
        <dbReference type="SAM" id="Phobius"/>
    </source>
</evidence>
<dbReference type="Proteomes" id="UP000678393">
    <property type="component" value="Unassembled WGS sequence"/>
</dbReference>
<keyword evidence="2" id="KW-0472">Membrane</keyword>
<evidence type="ECO:0000256" key="1">
    <source>
        <dbReference type="SAM" id="MobiDB-lite"/>
    </source>
</evidence>
<organism evidence="3 4">
    <name type="scientific">Candidula unifasciata</name>
    <dbReference type="NCBI Taxonomy" id="100452"/>
    <lineage>
        <taxon>Eukaryota</taxon>
        <taxon>Metazoa</taxon>
        <taxon>Spiralia</taxon>
        <taxon>Lophotrochozoa</taxon>
        <taxon>Mollusca</taxon>
        <taxon>Gastropoda</taxon>
        <taxon>Heterobranchia</taxon>
        <taxon>Euthyneura</taxon>
        <taxon>Panpulmonata</taxon>
        <taxon>Eupulmonata</taxon>
        <taxon>Stylommatophora</taxon>
        <taxon>Helicina</taxon>
        <taxon>Helicoidea</taxon>
        <taxon>Geomitridae</taxon>
        <taxon>Candidula</taxon>
    </lineage>
</organism>
<sequence length="302" mass="33609">QENTSLDLTTDTVSRELFLDHSGNFMTVVSRTSSAWITASQPVSIYIKMTLCSNASSHPTNLCAENGFFLPSVEHYFTCDGNLSKGGCICTCPSFFQREMNPSNFHILRNASKTRPTTIYPLLVGELFDVTTSIVDSIEFKDADDVIVTTNTSFLTFRFDLGNLNFCLLGQRWEMFTESVDSEPSEEKKHRQLAMNEPDSNQCSCEFFQDSVMFAQVSGESDVKNSHGSSGRGKSRPGSGDGGEDEFWVEENDDTARPLIAVVVSLCVSIFAVIALISGYMLVEMTTRRKHVRNTKIRPFVS</sequence>
<gene>
    <name evidence="3" type="ORF">CUNI_LOCUS9562</name>
</gene>
<accession>A0A8S3Z3I1</accession>
<evidence type="ECO:0000313" key="3">
    <source>
        <dbReference type="EMBL" id="CAG5124004.1"/>
    </source>
</evidence>